<dbReference type="Pfam" id="PF00512">
    <property type="entry name" value="HisKA"/>
    <property type="match status" value="1"/>
</dbReference>
<keyword evidence="8" id="KW-0902">Two-component regulatory system</keyword>
<comment type="catalytic activity">
    <reaction evidence="1">
        <text>ATP + protein L-histidine = ADP + protein N-phospho-L-histidine.</text>
        <dbReference type="EC" id="2.7.13.3"/>
    </reaction>
</comment>
<feature type="transmembrane region" description="Helical" evidence="9">
    <location>
        <begin position="12"/>
        <end position="35"/>
    </location>
</feature>
<keyword evidence="5" id="KW-0547">Nucleotide-binding</keyword>
<evidence type="ECO:0000256" key="9">
    <source>
        <dbReference type="SAM" id="Phobius"/>
    </source>
</evidence>
<evidence type="ECO:0000256" key="7">
    <source>
        <dbReference type="ARBA" id="ARBA00022840"/>
    </source>
</evidence>
<evidence type="ECO:0000313" key="11">
    <source>
        <dbReference type="EMBL" id="MCM8569564.1"/>
    </source>
</evidence>
<feature type="transmembrane region" description="Helical" evidence="9">
    <location>
        <begin position="191"/>
        <end position="210"/>
    </location>
</feature>
<dbReference type="CDD" id="cd00082">
    <property type="entry name" value="HisKA"/>
    <property type="match status" value="1"/>
</dbReference>
<dbReference type="EMBL" id="JAMSCK010000003">
    <property type="protein sequence ID" value="MCM8569564.1"/>
    <property type="molecule type" value="Genomic_DNA"/>
</dbReference>
<keyword evidence="9" id="KW-0812">Transmembrane</keyword>
<dbReference type="SUPFAM" id="SSF55874">
    <property type="entry name" value="ATPase domain of HSP90 chaperone/DNA topoisomerase II/histidine kinase"/>
    <property type="match status" value="1"/>
</dbReference>
<keyword evidence="7 11" id="KW-0067">ATP-binding</keyword>
<evidence type="ECO:0000256" key="1">
    <source>
        <dbReference type="ARBA" id="ARBA00000085"/>
    </source>
</evidence>
<dbReference type="Gene3D" id="6.10.340.10">
    <property type="match status" value="1"/>
</dbReference>
<name>A0ABT0Z471_9FLAO</name>
<dbReference type="PANTHER" id="PTHR43065:SF10">
    <property type="entry name" value="PEROXIDE STRESS-ACTIVATED HISTIDINE KINASE MAK3"/>
    <property type="match status" value="1"/>
</dbReference>
<feature type="domain" description="Histidine kinase" evidence="10">
    <location>
        <begin position="278"/>
        <end position="484"/>
    </location>
</feature>
<proteinExistence type="predicted"/>
<gene>
    <name evidence="11" type="ORF">NE848_09245</name>
</gene>
<sequence>MKLLKLSLRTRIFISMILLVLGASILIFGVTVYQYKQEAENYHEERLERKQRAILENIKYVLTQTTYVVSTENLDPIFSGRDKIDEMAEVHEMQIHIYDLEGNLIIKSDQSFFRDTTRTKLDKSILRKLEASPDKSYLKKTEVNGQKYQSAYSYITDNKFKPLAILYLPYLQDDSLLNRDLNNFLVRMAEVYLFMLVIAIILSFFLSKYITKSLKIISEKINQTRLDKRNQKIELSNATEEIYALVSAYNSMIDELEESAVKLATGEREQAWREMAKQVAHEIKNPLTPMRLSVQSFQRNFDKDDPEIEHKVNEYSNTLISQIDTMSSIASAFSNFAKMPAQQNETLNVPKIVKLALDIFNERYIEFKCEKEEILAKFDRTQLIRVVTNLVKNAIQALKDVEDPHILVMVEEEEDTVRVSVSDNGSGISDENKDKVFEPKFTTKSSGMGLGLAMVKNIVETYGGSISFVSKQNKGTIFNVRFPK</sequence>
<dbReference type="GO" id="GO:0005524">
    <property type="term" value="F:ATP binding"/>
    <property type="evidence" value="ECO:0007669"/>
    <property type="project" value="UniProtKB-KW"/>
</dbReference>
<evidence type="ECO:0000256" key="5">
    <source>
        <dbReference type="ARBA" id="ARBA00022741"/>
    </source>
</evidence>
<evidence type="ECO:0000256" key="8">
    <source>
        <dbReference type="ARBA" id="ARBA00023012"/>
    </source>
</evidence>
<keyword evidence="9" id="KW-1133">Transmembrane helix</keyword>
<evidence type="ECO:0000256" key="6">
    <source>
        <dbReference type="ARBA" id="ARBA00022777"/>
    </source>
</evidence>
<evidence type="ECO:0000259" key="10">
    <source>
        <dbReference type="PROSITE" id="PS50109"/>
    </source>
</evidence>
<keyword evidence="12" id="KW-1185">Reference proteome</keyword>
<evidence type="ECO:0000256" key="4">
    <source>
        <dbReference type="ARBA" id="ARBA00022679"/>
    </source>
</evidence>
<dbReference type="InterPro" id="IPR036097">
    <property type="entry name" value="HisK_dim/P_sf"/>
</dbReference>
<dbReference type="PROSITE" id="PS50109">
    <property type="entry name" value="HIS_KIN"/>
    <property type="match status" value="1"/>
</dbReference>
<keyword evidence="9" id="KW-0472">Membrane</keyword>
<accession>A0ABT0Z471</accession>
<keyword evidence="6" id="KW-0418">Kinase</keyword>
<reference evidence="11" key="1">
    <citation type="submission" date="2022-06" db="EMBL/GenBank/DDBJ databases">
        <title>Gramella sediminis sp. nov., isolated from deep-sea sediment of the Indian Ocean.</title>
        <authorList>
            <person name="Yang L."/>
        </authorList>
    </citation>
    <scope>NUCLEOTIDE SEQUENCE</scope>
    <source>
        <strain evidence="11">HMD3159</strain>
    </source>
</reference>
<keyword evidence="3" id="KW-0597">Phosphoprotein</keyword>
<dbReference type="PANTHER" id="PTHR43065">
    <property type="entry name" value="SENSOR HISTIDINE KINASE"/>
    <property type="match status" value="1"/>
</dbReference>
<dbReference type="Gene3D" id="3.30.565.10">
    <property type="entry name" value="Histidine kinase-like ATPase, C-terminal domain"/>
    <property type="match status" value="1"/>
</dbReference>
<evidence type="ECO:0000256" key="3">
    <source>
        <dbReference type="ARBA" id="ARBA00022553"/>
    </source>
</evidence>
<dbReference type="SUPFAM" id="SSF47384">
    <property type="entry name" value="Homodimeric domain of signal transducing histidine kinase"/>
    <property type="match status" value="1"/>
</dbReference>
<dbReference type="Proteomes" id="UP001155077">
    <property type="component" value="Unassembled WGS sequence"/>
</dbReference>
<organism evidence="11 12">
    <name type="scientific">Gramella jeungdoensis</name>
    <dbReference type="NCBI Taxonomy" id="708091"/>
    <lineage>
        <taxon>Bacteria</taxon>
        <taxon>Pseudomonadati</taxon>
        <taxon>Bacteroidota</taxon>
        <taxon>Flavobacteriia</taxon>
        <taxon>Flavobacteriales</taxon>
        <taxon>Flavobacteriaceae</taxon>
        <taxon>Christiangramia</taxon>
    </lineage>
</organism>
<dbReference type="SMART" id="SM00387">
    <property type="entry name" value="HATPase_c"/>
    <property type="match status" value="1"/>
</dbReference>
<protein>
    <recommendedName>
        <fullName evidence="2">histidine kinase</fullName>
        <ecNumber evidence="2">2.7.13.3</ecNumber>
    </recommendedName>
</protein>
<dbReference type="InterPro" id="IPR005467">
    <property type="entry name" value="His_kinase_dom"/>
</dbReference>
<dbReference type="SMART" id="SM00388">
    <property type="entry name" value="HisKA"/>
    <property type="match status" value="1"/>
</dbReference>
<dbReference type="InterPro" id="IPR036890">
    <property type="entry name" value="HATPase_C_sf"/>
</dbReference>
<dbReference type="EC" id="2.7.13.3" evidence="2"/>
<dbReference type="RefSeq" id="WP_252112752.1">
    <property type="nucleotide sequence ID" value="NZ_JAMSCK010000003.1"/>
</dbReference>
<dbReference type="Pfam" id="PF02518">
    <property type="entry name" value="HATPase_c"/>
    <property type="match status" value="1"/>
</dbReference>
<evidence type="ECO:0000313" key="12">
    <source>
        <dbReference type="Proteomes" id="UP001155077"/>
    </source>
</evidence>
<dbReference type="Gene3D" id="1.10.287.130">
    <property type="match status" value="1"/>
</dbReference>
<dbReference type="PRINTS" id="PR00344">
    <property type="entry name" value="BCTRLSENSOR"/>
</dbReference>
<dbReference type="InterPro" id="IPR004358">
    <property type="entry name" value="Sig_transdc_His_kin-like_C"/>
</dbReference>
<keyword evidence="4" id="KW-0808">Transferase</keyword>
<evidence type="ECO:0000256" key="2">
    <source>
        <dbReference type="ARBA" id="ARBA00012438"/>
    </source>
</evidence>
<dbReference type="InterPro" id="IPR003594">
    <property type="entry name" value="HATPase_dom"/>
</dbReference>
<dbReference type="InterPro" id="IPR003661">
    <property type="entry name" value="HisK_dim/P_dom"/>
</dbReference>
<comment type="caution">
    <text evidence="11">The sequence shown here is derived from an EMBL/GenBank/DDBJ whole genome shotgun (WGS) entry which is preliminary data.</text>
</comment>